<dbReference type="InterPro" id="IPR043734">
    <property type="entry name" value="DUF5678"/>
</dbReference>
<gene>
    <name evidence="2" type="ORF">DNFV4_01257</name>
</gene>
<sequence>MLESLIESRNSQTTSQPPFRSEILSRQRYAIGSKELQARASTLLQPHRPSSLLGITSLLDEQNSPMSSLFIACKGEPKLKPSGTLNFSLSDLKNELLLRDVKDLLSKGELARARQSMVGAMSAGLRLTEPLLKLYDALSSERVVTQSRQSPRRNNEATWIKGNRSSYRGKWVAVLGENVVASGDTFKEVLAIVRQQRLTTTPILHHVE</sequence>
<evidence type="ECO:0000259" key="1">
    <source>
        <dbReference type="Pfam" id="PF18929"/>
    </source>
</evidence>
<dbReference type="AlphaFoldDB" id="A0AA86MXF9"/>
<accession>A0AA86MXF9</accession>
<reference evidence="2" key="1">
    <citation type="submission" date="2022-10" db="EMBL/GenBank/DDBJ databases">
        <authorList>
            <person name="Koch H."/>
        </authorList>
    </citation>
    <scope>NUCLEOTIDE SEQUENCE</scope>
    <source>
        <strain evidence="2">DNF</strain>
    </source>
</reference>
<dbReference type="Proteomes" id="UP001179121">
    <property type="component" value="Chromosome"/>
</dbReference>
<feature type="domain" description="DUF5678" evidence="1">
    <location>
        <begin position="165"/>
        <end position="196"/>
    </location>
</feature>
<dbReference type="Pfam" id="PF18929">
    <property type="entry name" value="DUF5678"/>
    <property type="match status" value="1"/>
</dbReference>
<evidence type="ECO:0000313" key="3">
    <source>
        <dbReference type="Proteomes" id="UP001179121"/>
    </source>
</evidence>
<protein>
    <recommendedName>
        <fullName evidence="1">DUF5678 domain-containing protein</fullName>
    </recommendedName>
</protein>
<name>A0AA86MXF9_9BACT</name>
<dbReference type="EMBL" id="OX365700">
    <property type="protein sequence ID" value="CAI4030827.1"/>
    <property type="molecule type" value="Genomic_DNA"/>
</dbReference>
<keyword evidence="3" id="KW-1185">Reference proteome</keyword>
<dbReference type="KEGG" id="nti:DNFV4_01257"/>
<proteinExistence type="predicted"/>
<evidence type="ECO:0000313" key="2">
    <source>
        <dbReference type="EMBL" id="CAI4030827.1"/>
    </source>
</evidence>
<organism evidence="2 3">
    <name type="scientific">Nitrospira tepida</name>
    <dbReference type="NCBI Taxonomy" id="2973512"/>
    <lineage>
        <taxon>Bacteria</taxon>
        <taxon>Pseudomonadati</taxon>
        <taxon>Nitrospirota</taxon>
        <taxon>Nitrospiria</taxon>
        <taxon>Nitrospirales</taxon>
        <taxon>Nitrospiraceae</taxon>
        <taxon>Nitrospira</taxon>
    </lineage>
</organism>